<dbReference type="AlphaFoldDB" id="A0A6J2KM76"/>
<evidence type="ECO:0000313" key="3">
    <source>
        <dbReference type="RefSeq" id="XP_028042628.1"/>
    </source>
</evidence>
<evidence type="ECO:0000313" key="2">
    <source>
        <dbReference type="Proteomes" id="UP000504629"/>
    </source>
</evidence>
<evidence type="ECO:0000259" key="1">
    <source>
        <dbReference type="Pfam" id="PF03372"/>
    </source>
</evidence>
<feature type="domain" description="Endonuclease/exonuclease/phosphatase" evidence="1">
    <location>
        <begin position="16"/>
        <end position="224"/>
    </location>
</feature>
<dbReference type="PANTHER" id="PTHR33395">
    <property type="entry name" value="TRANSCRIPTASE, PUTATIVE-RELATED-RELATED"/>
    <property type="match status" value="1"/>
</dbReference>
<dbReference type="RefSeq" id="XP_028042628.1">
    <property type="nucleotide sequence ID" value="XM_028186827.1"/>
</dbReference>
<dbReference type="GeneID" id="114252336"/>
<dbReference type="PANTHER" id="PTHR33395:SF22">
    <property type="entry name" value="REVERSE TRANSCRIPTASE DOMAIN-CONTAINING PROTEIN"/>
    <property type="match status" value="1"/>
</dbReference>
<dbReference type="GO" id="GO:0003824">
    <property type="term" value="F:catalytic activity"/>
    <property type="evidence" value="ECO:0007669"/>
    <property type="project" value="InterPro"/>
</dbReference>
<name>A0A6J2KM76_BOMMA</name>
<reference evidence="3" key="1">
    <citation type="submission" date="2025-08" db="UniProtKB">
        <authorList>
            <consortium name="RefSeq"/>
        </authorList>
    </citation>
    <scope>IDENTIFICATION</scope>
    <source>
        <tissue evidence="3">Silk gland</tissue>
    </source>
</reference>
<dbReference type="GO" id="GO:0031012">
    <property type="term" value="C:extracellular matrix"/>
    <property type="evidence" value="ECO:0007669"/>
    <property type="project" value="TreeGrafter"/>
</dbReference>
<sequence>MDNESVLNSIHIYYQNVRGLRTKVLEFSRNLLLCSYDVIILTETWLTDGIFELFNEHYTVWRGDRNSDLTGQSRGGGVLIATRKDLKVSLQPSFNSSVEDLWVTLIVKLKRETIKLHICVLYLCKQGSRFSFSEQLTNYLTKLTNIVLDNSLDKFLLVGDFNLSGITWLPSNLGYFTPYNARSSDELLLVDEMHIHDFAQYNGITNKDDRILDLVFSNESLVVSKCVDPMVPIDPYQEALGITFKCIELVTLRTAPRTNYRFNKGDYLSINRELNNIDWCVEFQSRSLEGCTDYFYETVNDLKERYVPSRVTGSDHYPVWYSAALKKAIKEKYKYKRKYSN</sequence>
<dbReference type="InterPro" id="IPR005135">
    <property type="entry name" value="Endo/exonuclease/phosphatase"/>
</dbReference>
<dbReference type="SUPFAM" id="SSF56219">
    <property type="entry name" value="DNase I-like"/>
    <property type="match status" value="1"/>
</dbReference>
<protein>
    <submittedName>
        <fullName evidence="3">Uncharacterized protein LOC114252336</fullName>
    </submittedName>
</protein>
<dbReference type="GO" id="GO:0061343">
    <property type="term" value="P:cell adhesion involved in heart morphogenesis"/>
    <property type="evidence" value="ECO:0007669"/>
    <property type="project" value="TreeGrafter"/>
</dbReference>
<proteinExistence type="predicted"/>
<keyword evidence="2" id="KW-1185">Reference proteome</keyword>
<dbReference type="OrthoDB" id="10056483at2759"/>
<dbReference type="GO" id="GO:0007508">
    <property type="term" value="P:larval heart development"/>
    <property type="evidence" value="ECO:0007669"/>
    <property type="project" value="TreeGrafter"/>
</dbReference>
<dbReference type="Gene3D" id="3.60.10.10">
    <property type="entry name" value="Endonuclease/exonuclease/phosphatase"/>
    <property type="match status" value="1"/>
</dbReference>
<dbReference type="Pfam" id="PF03372">
    <property type="entry name" value="Exo_endo_phos"/>
    <property type="match status" value="1"/>
</dbReference>
<dbReference type="Proteomes" id="UP000504629">
    <property type="component" value="Unplaced"/>
</dbReference>
<organism evidence="2 3">
    <name type="scientific">Bombyx mandarina</name>
    <name type="common">Wild silk moth</name>
    <name type="synonym">Wild silkworm</name>
    <dbReference type="NCBI Taxonomy" id="7092"/>
    <lineage>
        <taxon>Eukaryota</taxon>
        <taxon>Metazoa</taxon>
        <taxon>Ecdysozoa</taxon>
        <taxon>Arthropoda</taxon>
        <taxon>Hexapoda</taxon>
        <taxon>Insecta</taxon>
        <taxon>Pterygota</taxon>
        <taxon>Neoptera</taxon>
        <taxon>Endopterygota</taxon>
        <taxon>Lepidoptera</taxon>
        <taxon>Glossata</taxon>
        <taxon>Ditrysia</taxon>
        <taxon>Bombycoidea</taxon>
        <taxon>Bombycidae</taxon>
        <taxon>Bombycinae</taxon>
        <taxon>Bombyx</taxon>
    </lineage>
</organism>
<dbReference type="InterPro" id="IPR036691">
    <property type="entry name" value="Endo/exonu/phosph_ase_sf"/>
</dbReference>
<gene>
    <name evidence="3" type="primary">LOC114252336</name>
</gene>
<accession>A0A6J2KM76</accession>
<dbReference type="KEGG" id="bman:114252336"/>